<dbReference type="PANTHER" id="PTHR19960">
    <property type="entry name" value="TEKTIN"/>
    <property type="match status" value="1"/>
</dbReference>
<keyword evidence="3" id="KW-0282">Flagellum</keyword>
<keyword evidence="2" id="KW-0963">Cytoplasm</keyword>
<gene>
    <name evidence="4" type="primary">TKB1_0</name>
    <name evidence="4" type="ORF">g.12100</name>
</gene>
<dbReference type="Pfam" id="PF03148">
    <property type="entry name" value="Tektin"/>
    <property type="match status" value="1"/>
</dbReference>
<dbReference type="GO" id="GO:0015630">
    <property type="term" value="C:microtubule cytoskeleton"/>
    <property type="evidence" value="ECO:0007669"/>
    <property type="project" value="UniProtKB-UniRule"/>
</dbReference>
<comment type="similarity">
    <text evidence="1 3">Belongs to the tektin family.</text>
</comment>
<comment type="subcellular location">
    <subcellularLocation>
        <location evidence="3">Cytoplasm</location>
        <location evidence="3">Cytoskeleton</location>
        <location evidence="3">Cilium axoneme</location>
    </subcellularLocation>
</comment>
<evidence type="ECO:0000256" key="1">
    <source>
        <dbReference type="ARBA" id="ARBA00007209"/>
    </source>
</evidence>
<organism evidence="4">
    <name type="scientific">Schizaphis graminum</name>
    <name type="common">Green bug aphid</name>
    <dbReference type="NCBI Taxonomy" id="13262"/>
    <lineage>
        <taxon>Eukaryota</taxon>
        <taxon>Metazoa</taxon>
        <taxon>Ecdysozoa</taxon>
        <taxon>Arthropoda</taxon>
        <taxon>Hexapoda</taxon>
        <taxon>Insecta</taxon>
        <taxon>Pterygota</taxon>
        <taxon>Neoptera</taxon>
        <taxon>Paraneoptera</taxon>
        <taxon>Hemiptera</taxon>
        <taxon>Sternorrhyncha</taxon>
        <taxon>Aphidomorpha</taxon>
        <taxon>Aphidoidea</taxon>
        <taxon>Aphididae</taxon>
        <taxon>Aphidini</taxon>
        <taxon>Schizaphis</taxon>
    </lineage>
</organism>
<evidence type="ECO:0000256" key="2">
    <source>
        <dbReference type="ARBA" id="ARBA00022490"/>
    </source>
</evidence>
<dbReference type="GO" id="GO:0005930">
    <property type="term" value="C:axoneme"/>
    <property type="evidence" value="ECO:0007669"/>
    <property type="project" value="UniProtKB-SubCell"/>
</dbReference>
<evidence type="ECO:0000313" key="4">
    <source>
        <dbReference type="EMBL" id="MBY25841.1"/>
    </source>
</evidence>
<dbReference type="PRINTS" id="PR00511">
    <property type="entry name" value="TEKTIN"/>
</dbReference>
<accession>A0A2S2P8R2</accession>
<proteinExistence type="inferred from homology"/>
<dbReference type="InterPro" id="IPR048256">
    <property type="entry name" value="Tektin-like"/>
</dbReference>
<sequence length="162" mass="19518">MFVPQNKTLNDLLAQNDKVNYSLRRRIYDTERIKNELKWQKWNMLTDKEKFLKEIEKLENALYRKLNPKMLVETRCEERLYRAGIELCLDKTTVGLQKEHFQLNNTIKVLNDKLNQTKALHNILIEQINVLDEQLKNKTHALNVDRKCLEYRVQLDNRSYNL</sequence>
<dbReference type="PANTHER" id="PTHR19960:SF7">
    <property type="entry name" value="TEKTIN"/>
    <property type="match status" value="1"/>
</dbReference>
<protein>
    <recommendedName>
        <fullName evidence="3">Tektin</fullName>
    </recommendedName>
</protein>
<dbReference type="InterPro" id="IPR000435">
    <property type="entry name" value="Tektins"/>
</dbReference>
<dbReference type="GO" id="GO:0060271">
    <property type="term" value="P:cilium assembly"/>
    <property type="evidence" value="ECO:0007669"/>
    <property type="project" value="UniProtKB-UniRule"/>
</dbReference>
<dbReference type="GO" id="GO:0060294">
    <property type="term" value="P:cilium movement involved in cell motility"/>
    <property type="evidence" value="ECO:0007669"/>
    <property type="project" value="UniProtKB-UniRule"/>
</dbReference>
<dbReference type="AlphaFoldDB" id="A0A2S2P8R2"/>
<keyword evidence="3" id="KW-0966">Cell projection</keyword>
<reference evidence="4" key="1">
    <citation type="submission" date="2018-04" db="EMBL/GenBank/DDBJ databases">
        <title>Transcriptome of Schizaphis graminum biotype I.</title>
        <authorList>
            <person name="Scully E.D."/>
            <person name="Geib S.M."/>
            <person name="Palmer N.A."/>
            <person name="Koch K."/>
            <person name="Bradshaw J."/>
            <person name="Heng-Moss T."/>
            <person name="Sarath G."/>
        </authorList>
    </citation>
    <scope>NUCLEOTIDE SEQUENCE</scope>
</reference>
<dbReference type="GO" id="GO:0005634">
    <property type="term" value="C:nucleus"/>
    <property type="evidence" value="ECO:0007669"/>
    <property type="project" value="TreeGrafter"/>
</dbReference>
<dbReference type="EMBL" id="GGMR01013222">
    <property type="protein sequence ID" value="MBY25841.1"/>
    <property type="molecule type" value="Transcribed_RNA"/>
</dbReference>
<keyword evidence="3" id="KW-0969">Cilium</keyword>
<name>A0A2S2P8R2_SCHGA</name>
<evidence type="ECO:0000256" key="3">
    <source>
        <dbReference type="RuleBase" id="RU367040"/>
    </source>
</evidence>